<feature type="non-terminal residue" evidence="4">
    <location>
        <position position="878"/>
    </location>
</feature>
<feature type="compositionally biased region" description="Basic and acidic residues" evidence="3">
    <location>
        <begin position="264"/>
        <end position="275"/>
    </location>
</feature>
<feature type="region of interest" description="Disordered" evidence="3">
    <location>
        <begin position="127"/>
        <end position="153"/>
    </location>
</feature>
<feature type="region of interest" description="Disordered" evidence="3">
    <location>
        <begin position="168"/>
        <end position="298"/>
    </location>
</feature>
<evidence type="ECO:0000256" key="3">
    <source>
        <dbReference type="SAM" id="MobiDB-lite"/>
    </source>
</evidence>
<feature type="compositionally biased region" description="Basic and acidic residues" evidence="3">
    <location>
        <begin position="168"/>
        <end position="201"/>
    </location>
</feature>
<evidence type="ECO:0000313" key="4">
    <source>
        <dbReference type="EMBL" id="KAF4650994.1"/>
    </source>
</evidence>
<reference evidence="4 5" key="1">
    <citation type="submission" date="2020-04" db="EMBL/GenBank/DDBJ databases">
        <title>Perkinsus chesapeaki whole genome sequence.</title>
        <authorList>
            <person name="Bogema D.R."/>
        </authorList>
    </citation>
    <scope>NUCLEOTIDE SEQUENCE [LARGE SCALE GENOMIC DNA]</scope>
    <source>
        <strain evidence="4">ATCC PRA-425</strain>
    </source>
</reference>
<accession>A0A7J6KVU9</accession>
<feature type="coiled-coil region" evidence="2">
    <location>
        <begin position="717"/>
        <end position="794"/>
    </location>
</feature>
<dbReference type="EMBL" id="JAAPAO010001141">
    <property type="protein sequence ID" value="KAF4650994.1"/>
    <property type="molecule type" value="Genomic_DNA"/>
</dbReference>
<dbReference type="AlphaFoldDB" id="A0A7J6KVU9"/>
<organism evidence="4 5">
    <name type="scientific">Perkinsus chesapeaki</name>
    <name type="common">Clam parasite</name>
    <name type="synonym">Perkinsus andrewsi</name>
    <dbReference type="NCBI Taxonomy" id="330153"/>
    <lineage>
        <taxon>Eukaryota</taxon>
        <taxon>Sar</taxon>
        <taxon>Alveolata</taxon>
        <taxon>Perkinsozoa</taxon>
        <taxon>Perkinsea</taxon>
        <taxon>Perkinsida</taxon>
        <taxon>Perkinsidae</taxon>
        <taxon>Perkinsus</taxon>
    </lineage>
</organism>
<keyword evidence="5" id="KW-1185">Reference proteome</keyword>
<comment type="caution">
    <text evidence="4">The sequence shown here is derived from an EMBL/GenBank/DDBJ whole genome shotgun (WGS) entry which is preliminary data.</text>
</comment>
<dbReference type="Proteomes" id="UP000591131">
    <property type="component" value="Unassembled WGS sequence"/>
</dbReference>
<sequence>MVESATSSGYAALTPEEVHHKMCKKIAQLTRVIFHLNSKNEDNQRILQAHLSSYEKRVACLEEEYSKSLKEKEEAMENELAHVLVRVRKAQGDYEKQLASLTDTLRESKDRHERDLKSANKYHKDALEKLESQRVQESEASKKRVASIEEEHAREVKRMDANYKKALSEAREQAANKEAEAERRFESEHLRAKEESEKLQRELQSATVSLKEMKESHEESQRQLRNAKDELSQKTDELAGANRALAQLQGVIKDESTASAEMQKNIERMEAESKRQAIRGLRMRTEISQQESALAGKDAKISELSQKLQGYQAEGNESKQSLAAALTEKTRLQEALTALEGKLRGEERRREVEYKCLEKELESERERVKGIEDEWSRRLESAIANYKAETVELRRGHKDELDALMARHSKKIASLENIIKENSSKLEETRKNTLEAALLSEREKHTTEKAEIIRNYEEKLKLAEQKLLQGESDKNKVVDEMLAENQRLKTELDRTERSDKEMRLRIEGLERSLQEAAEEKERETRRKKEAVEKLKQEFGAELSSRLKAIQDEAAKTEKSVSEKAEVQRKRSEMVLMEQEKRLKQLTAEVEQLNEELRAAQGELVRERQRGEEIIEATRKGEQERSRLLEGHLLEKVTALEEKLSSEHDQWKNQRDKLAIDHQIALEEAENIRKRDVDEARAQEMRRWSEIREKDNVDFAHQLTQKQARHDAAMRCLKAENDSNVKALNEKLESIRKDMEVRVKQADEARRKREGEMQAKLDETRSAVLVLNRKVDEQEREIADKNSELARLSSSFAEEMTTMRERWAKLVTDHQGELQAAMEAHRKEISHITAEKQREIMARDEALRRAESIREAEGLRLNGRIDELVLIYENRPSRE</sequence>
<evidence type="ECO:0000313" key="5">
    <source>
        <dbReference type="Proteomes" id="UP000591131"/>
    </source>
</evidence>
<evidence type="ECO:0000256" key="2">
    <source>
        <dbReference type="SAM" id="Coils"/>
    </source>
</evidence>
<gene>
    <name evidence="4" type="ORF">FOL47_000732</name>
</gene>
<feature type="coiled-coil region" evidence="2">
    <location>
        <begin position="44"/>
        <end position="78"/>
    </location>
</feature>
<protein>
    <recommendedName>
        <fullName evidence="6">Protein FAM184A/B N-terminal domain-containing protein</fullName>
    </recommendedName>
</protein>
<dbReference type="PANTHER" id="PTHR18870">
    <property type="entry name" value="PROTEIN TAG-278-RELATED"/>
    <property type="match status" value="1"/>
</dbReference>
<evidence type="ECO:0008006" key="6">
    <source>
        <dbReference type="Google" id="ProtNLM"/>
    </source>
</evidence>
<dbReference type="PANTHER" id="PTHR18870:SF9">
    <property type="entry name" value="PROTEIN TAG-278-RELATED"/>
    <property type="match status" value="1"/>
</dbReference>
<proteinExistence type="predicted"/>
<dbReference type="OrthoDB" id="2279155at2759"/>
<evidence type="ECO:0000256" key="1">
    <source>
        <dbReference type="ARBA" id="ARBA00023054"/>
    </source>
</evidence>
<feature type="compositionally biased region" description="Basic and acidic residues" evidence="3">
    <location>
        <begin position="211"/>
        <end position="237"/>
    </location>
</feature>
<feature type="coiled-coil region" evidence="2">
    <location>
        <begin position="568"/>
        <end position="609"/>
    </location>
</feature>
<name>A0A7J6KVU9_PERCH</name>
<keyword evidence="1 2" id="KW-0175">Coiled coil</keyword>
<feature type="coiled-coil region" evidence="2">
    <location>
        <begin position="398"/>
        <end position="537"/>
    </location>
</feature>